<dbReference type="InterPro" id="IPR008792">
    <property type="entry name" value="PQQD"/>
</dbReference>
<dbReference type="EMBL" id="JACJVP010000021">
    <property type="protein sequence ID" value="MBB6671458.1"/>
    <property type="molecule type" value="Genomic_DNA"/>
</dbReference>
<evidence type="ECO:0000313" key="2">
    <source>
        <dbReference type="Proteomes" id="UP000547209"/>
    </source>
</evidence>
<organism evidence="1 2">
    <name type="scientific">Cohnella nanjingensis</name>
    <dbReference type="NCBI Taxonomy" id="1387779"/>
    <lineage>
        <taxon>Bacteria</taxon>
        <taxon>Bacillati</taxon>
        <taxon>Bacillota</taxon>
        <taxon>Bacilli</taxon>
        <taxon>Bacillales</taxon>
        <taxon>Paenibacillaceae</taxon>
        <taxon>Cohnella</taxon>
    </lineage>
</organism>
<dbReference type="Proteomes" id="UP000547209">
    <property type="component" value="Unassembled WGS sequence"/>
</dbReference>
<dbReference type="InterPro" id="IPR041881">
    <property type="entry name" value="PqqD_sf"/>
</dbReference>
<dbReference type="NCBIfam" id="NF033536">
    <property type="entry name" value="lasso_PqqD_Bac"/>
    <property type="match status" value="1"/>
</dbReference>
<sequence>MMEAGRIVVRAEGNMVSDMNGEKVMFSTRTGKYYNLGSVGGRIWDLIAAPVVIGQVVDALAAEYEVDREDCEWEVGAFLRQMYRESLIEVRSF</sequence>
<proteinExistence type="predicted"/>
<comment type="caution">
    <text evidence="1">The sequence shown here is derived from an EMBL/GenBank/DDBJ whole genome shotgun (WGS) entry which is preliminary data.</text>
</comment>
<dbReference type="AlphaFoldDB" id="A0A7X0RQ80"/>
<name>A0A7X0RQ80_9BACL</name>
<keyword evidence="2" id="KW-1185">Reference proteome</keyword>
<protein>
    <submittedName>
        <fullName evidence="1">Lasso peptide biosynthesis PqqD family chaperone</fullName>
    </submittedName>
</protein>
<evidence type="ECO:0000313" key="1">
    <source>
        <dbReference type="EMBL" id="MBB6671458.1"/>
    </source>
</evidence>
<dbReference type="Gene3D" id="1.10.10.1150">
    <property type="entry name" value="Coenzyme PQQ synthesis protein D (PqqD)"/>
    <property type="match status" value="1"/>
</dbReference>
<gene>
    <name evidence="1" type="ORF">H7C19_12280</name>
</gene>
<dbReference type="Pfam" id="PF05402">
    <property type="entry name" value="PqqD"/>
    <property type="match status" value="1"/>
</dbReference>
<accession>A0A7X0RQ80</accession>
<reference evidence="1 2" key="1">
    <citation type="submission" date="2020-08" db="EMBL/GenBank/DDBJ databases">
        <title>Cohnella phylogeny.</title>
        <authorList>
            <person name="Dunlap C."/>
        </authorList>
    </citation>
    <scope>NUCLEOTIDE SEQUENCE [LARGE SCALE GENOMIC DNA]</scope>
    <source>
        <strain evidence="1 2">DSM 28246</strain>
    </source>
</reference>